<evidence type="ECO:0000259" key="3">
    <source>
        <dbReference type="Pfam" id="PF14129"/>
    </source>
</evidence>
<keyword evidence="2" id="KW-0812">Transmembrane</keyword>
<dbReference type="OrthoDB" id="1525222at2"/>
<comment type="caution">
    <text evidence="4">The sequence shown here is derived from an EMBL/GenBank/DDBJ whole genome shotgun (WGS) entry which is preliminary data.</text>
</comment>
<keyword evidence="1" id="KW-0175">Coiled coil</keyword>
<dbReference type="InterPro" id="IPR025381">
    <property type="entry name" value="DUF4296"/>
</dbReference>
<reference evidence="4 5" key="1">
    <citation type="submission" date="2019-04" db="EMBL/GenBank/DDBJ databases">
        <title>Psychroflexus halotolerans sp. nov., isolated from a marine solar saltern.</title>
        <authorList>
            <person name="Feng X."/>
        </authorList>
    </citation>
    <scope>NUCLEOTIDE SEQUENCE [LARGE SCALE GENOMIC DNA]</scope>
    <source>
        <strain evidence="4 5">WDS2C27</strain>
    </source>
</reference>
<evidence type="ECO:0000256" key="1">
    <source>
        <dbReference type="SAM" id="Coils"/>
    </source>
</evidence>
<keyword evidence="2" id="KW-1133">Transmembrane helix</keyword>
<dbReference type="Proteomes" id="UP000306552">
    <property type="component" value="Unassembled WGS sequence"/>
</dbReference>
<dbReference type="AlphaFoldDB" id="A0A4U5TT10"/>
<keyword evidence="2" id="KW-0472">Membrane</keyword>
<dbReference type="Pfam" id="PF14129">
    <property type="entry name" value="DUF4296"/>
    <property type="match status" value="1"/>
</dbReference>
<gene>
    <name evidence="4" type="ORF">FCN74_02590</name>
</gene>
<name>A0A4U5TT10_9FLAO</name>
<accession>A0A4U5TT10</accession>
<dbReference type="RefSeq" id="WP_138931029.1">
    <property type="nucleotide sequence ID" value="NZ_SWMU01000001.1"/>
</dbReference>
<evidence type="ECO:0000313" key="5">
    <source>
        <dbReference type="Proteomes" id="UP000306552"/>
    </source>
</evidence>
<dbReference type="EMBL" id="SWMU01000001">
    <property type="protein sequence ID" value="TKS57326.1"/>
    <property type="molecule type" value="Genomic_DNA"/>
</dbReference>
<organism evidence="4 5">
    <name type="scientific">Mesohalobacter halotolerans</name>
    <dbReference type="NCBI Taxonomy" id="1883405"/>
    <lineage>
        <taxon>Bacteria</taxon>
        <taxon>Pseudomonadati</taxon>
        <taxon>Bacteroidota</taxon>
        <taxon>Flavobacteriia</taxon>
        <taxon>Flavobacteriales</taxon>
        <taxon>Flavobacteriaceae</taxon>
        <taxon>Mesohalobacter</taxon>
    </lineage>
</organism>
<feature type="transmembrane region" description="Helical" evidence="2">
    <location>
        <begin position="12"/>
        <end position="28"/>
    </location>
</feature>
<sequence>MILKTQNGLSLIDRAYLVFLVLAVYLVWSCSDVQKRTEPEHLLSQEEMTEIYTDMLMLDAVYRTNPKKFESYQLEPTAHIYNKFDIDSLILAQNMSYYNLDFEANLEIYEQVRKNIERKKQLIDSLDNIKDSLRREKRKLQKTKIKDSVALQKDLIKADKK</sequence>
<keyword evidence="5" id="KW-1185">Reference proteome</keyword>
<evidence type="ECO:0000256" key="2">
    <source>
        <dbReference type="SAM" id="Phobius"/>
    </source>
</evidence>
<feature type="coiled-coil region" evidence="1">
    <location>
        <begin position="99"/>
        <end position="146"/>
    </location>
</feature>
<protein>
    <submittedName>
        <fullName evidence="4">DUF4296 domain-containing protein</fullName>
    </submittedName>
</protein>
<proteinExistence type="predicted"/>
<evidence type="ECO:0000313" key="4">
    <source>
        <dbReference type="EMBL" id="TKS57326.1"/>
    </source>
</evidence>
<feature type="domain" description="DUF4296" evidence="3">
    <location>
        <begin position="39"/>
        <end position="120"/>
    </location>
</feature>